<dbReference type="GeneID" id="107268262"/>
<protein>
    <submittedName>
        <fullName evidence="2">Uncharacterized protein LOC107268262 isoform X1</fullName>
    </submittedName>
</protein>
<keyword evidence="1" id="KW-1185">Reference proteome</keyword>
<dbReference type="KEGG" id="ccin:107268262"/>
<gene>
    <name evidence="2" type="primary">LOC107268262</name>
</gene>
<dbReference type="Proteomes" id="UP000694920">
    <property type="component" value="Unplaced"/>
</dbReference>
<proteinExistence type="predicted"/>
<organism evidence="1 2">
    <name type="scientific">Cephus cinctus</name>
    <name type="common">Wheat stem sawfly</name>
    <dbReference type="NCBI Taxonomy" id="211228"/>
    <lineage>
        <taxon>Eukaryota</taxon>
        <taxon>Metazoa</taxon>
        <taxon>Ecdysozoa</taxon>
        <taxon>Arthropoda</taxon>
        <taxon>Hexapoda</taxon>
        <taxon>Insecta</taxon>
        <taxon>Pterygota</taxon>
        <taxon>Neoptera</taxon>
        <taxon>Endopterygota</taxon>
        <taxon>Hymenoptera</taxon>
        <taxon>Cephoidea</taxon>
        <taxon>Cephidae</taxon>
        <taxon>Cephus</taxon>
    </lineage>
</organism>
<name>A0AAJ7BX09_CEPCN</name>
<reference evidence="2" key="1">
    <citation type="submission" date="2025-08" db="UniProtKB">
        <authorList>
            <consortium name="RefSeq"/>
        </authorList>
    </citation>
    <scope>IDENTIFICATION</scope>
</reference>
<dbReference type="RefSeq" id="XP_015596354.1">
    <property type="nucleotide sequence ID" value="XM_015740868.1"/>
</dbReference>
<accession>A0AAJ7BX09</accession>
<evidence type="ECO:0000313" key="1">
    <source>
        <dbReference type="Proteomes" id="UP000694920"/>
    </source>
</evidence>
<sequence>MLHLHEKSYEYIRVVIETAIKYKFRYLVQYIYSDLTIKIESKQILDLYTLVRNANLLNNECVRNTIQSLIEQEKSIEEVINQLEILSDAKEISMLYSMIFQRARKEIVFGKWWKTFRQFFIKYTPPAYYVQLVIQECLYAQENEAFINDVAVNLINKLTIGYSLTPELRDILPLFFKLQDRITEVSRKGTSVNVQVEQDYSLFSVNVESRSITSIKKSEQYVSQHRTSHTFDTREPPIFDPPSNLSTLESPVYSVGSTLQLNVYEGDRSNIPSNESAQIECDTTIKSPYVTDVPWVMHRIENLPEPSSPHQHRFWKFNIDLISLREGIQHKDYKHVLQILDKYSKYENNIFLKGCYNILRNNIMSSDEHLVNIIKISVQTGMSSILEETLFTLGRYVLIELADNGSWVLAYKLLKTLKIYESRFNVGFILLSAEIYIANDRPLKALEILRRELYIYPKHNDAQLAPSRQKIFFILKKTFITETNVIFTNRKKWKIPSESRDEDLRVIIISLLLESLCGNFVESAFALYDTLLGDQYCIYFPIDLPHYIDKLTLALLTTEKYDLLIELARLLIPYNFMLRPNIFRAVIVTATTRDIILANQLFQYGAKLGTYQAIKLNTPVFLIINTRWMEEEIYLTVTELIQQLFMEIGHAIDRMRVRQLAVYVSFETIPSSRELQLSEVRKYDNKHNINSTRQVMENILKKRFDPPLGFVQTHKGKFAKFSSEKLINYMKSTHVAL</sequence>
<evidence type="ECO:0000313" key="2">
    <source>
        <dbReference type="RefSeq" id="XP_015596354.1"/>
    </source>
</evidence>
<dbReference type="AlphaFoldDB" id="A0AAJ7BX09"/>